<comment type="cofactor">
    <cofactor evidence="6">
        <name>Zn(2+)</name>
        <dbReference type="ChEBI" id="CHEBI:29105"/>
    </cofactor>
</comment>
<evidence type="ECO:0000256" key="5">
    <source>
        <dbReference type="ARBA" id="ARBA00023027"/>
    </source>
</evidence>
<dbReference type="Gene3D" id="3.90.180.10">
    <property type="entry name" value="Medium-chain alcohol dehydrogenases, catalytic domain"/>
    <property type="match status" value="1"/>
</dbReference>
<dbReference type="GO" id="GO:0051903">
    <property type="term" value="F:S-(hydroxymethyl)glutathione dehydrogenase [NAD(P)+] activity"/>
    <property type="evidence" value="ECO:0007669"/>
    <property type="project" value="TreeGrafter"/>
</dbReference>
<gene>
    <name evidence="8" type="ORF">C0Z10_10900</name>
</gene>
<dbReference type="InterPro" id="IPR013149">
    <property type="entry name" value="ADH-like_C"/>
</dbReference>
<accession>A0A3Q9UN32</accession>
<keyword evidence="5" id="KW-0520">NAD</keyword>
<dbReference type="InterPro" id="IPR013154">
    <property type="entry name" value="ADH-like_N"/>
</dbReference>
<evidence type="ECO:0000256" key="3">
    <source>
        <dbReference type="ARBA" id="ARBA00022833"/>
    </source>
</evidence>
<proteinExistence type="inferred from homology"/>
<evidence type="ECO:0000256" key="2">
    <source>
        <dbReference type="ARBA" id="ARBA00022723"/>
    </source>
</evidence>
<reference evidence="9" key="1">
    <citation type="submission" date="2017-12" db="EMBL/GenBank/DDBJ databases">
        <title>Whole genome sequencing of Acidipropionibacterium jensenii strains JS279 and JS280.</title>
        <authorList>
            <person name="Deptula P."/>
            <person name="Laine P."/>
            <person name="Smolander O.-P."/>
            <person name="Paulin L."/>
            <person name="Auvinen P."/>
            <person name="Varmanen P."/>
        </authorList>
    </citation>
    <scope>NUCLEOTIDE SEQUENCE [LARGE SCALE GENOMIC DNA]</scope>
    <source>
        <strain evidence="9">JS280</strain>
    </source>
</reference>
<dbReference type="GO" id="GO:0005829">
    <property type="term" value="C:cytosol"/>
    <property type="evidence" value="ECO:0007669"/>
    <property type="project" value="TreeGrafter"/>
</dbReference>
<dbReference type="GO" id="GO:0046294">
    <property type="term" value="P:formaldehyde catabolic process"/>
    <property type="evidence" value="ECO:0007669"/>
    <property type="project" value="TreeGrafter"/>
</dbReference>
<dbReference type="KEGG" id="aji:C0Z10_10900"/>
<dbReference type="Proteomes" id="UP000285875">
    <property type="component" value="Chromosome"/>
</dbReference>
<sequence length="368" mass="37875">MKITGAVLEEIGRATPYASSRPISISQLDLDDPQQDEVLVRITASGICHSDLSVLNGARPRPVPMLLGHESTGIVEKLGPGVDDLEIGQHVTLAFLPRCGKCSGCLTDGKLPCIPGTAANTAGTLLGGGIRLHRDDKPVLHHLGVSGFADHAVVNRKSVVPVPAELPREIAAVLGCAVLTGGGAVINAGRPAPGDDIVVVGLGGVGMSAVLTAAAQGTGEVIAVDANPAKLTEAKEFGASQAFTPDEALSKGLKAPVVIEAAGHPKAFENAVLYTAPGGTTVTVGLPHPDARSEISPAALTGEARTIIGCYLGSAVPARDIPKYAQMWIDGKLHVEKLITSKIRLDQINEAMDTLAAGNAIRQVILFD</sequence>
<feature type="domain" description="Enoyl reductase (ER)" evidence="7">
    <location>
        <begin position="18"/>
        <end position="366"/>
    </location>
</feature>
<keyword evidence="4" id="KW-0560">Oxidoreductase</keyword>
<dbReference type="Gene3D" id="3.40.50.720">
    <property type="entry name" value="NAD(P)-binding Rossmann-like Domain"/>
    <property type="match status" value="1"/>
</dbReference>
<keyword evidence="2 6" id="KW-0479">Metal-binding</keyword>
<evidence type="ECO:0000313" key="9">
    <source>
        <dbReference type="Proteomes" id="UP000285875"/>
    </source>
</evidence>
<keyword evidence="3 6" id="KW-0862">Zinc</keyword>
<dbReference type="InterPro" id="IPR036291">
    <property type="entry name" value="NAD(P)-bd_dom_sf"/>
</dbReference>
<dbReference type="InterPro" id="IPR020843">
    <property type="entry name" value="ER"/>
</dbReference>
<dbReference type="Pfam" id="PF00107">
    <property type="entry name" value="ADH_zinc_N"/>
    <property type="match status" value="1"/>
</dbReference>
<name>A0A3Q9UN32_9ACTN</name>
<dbReference type="PANTHER" id="PTHR43880:SF12">
    <property type="entry name" value="ALCOHOL DEHYDROGENASE CLASS-3"/>
    <property type="match status" value="1"/>
</dbReference>
<dbReference type="SUPFAM" id="SSF51735">
    <property type="entry name" value="NAD(P)-binding Rossmann-fold domains"/>
    <property type="match status" value="1"/>
</dbReference>
<dbReference type="Pfam" id="PF08240">
    <property type="entry name" value="ADH_N"/>
    <property type="match status" value="1"/>
</dbReference>
<comment type="similarity">
    <text evidence="1 6">Belongs to the zinc-containing alcohol dehydrogenase family.</text>
</comment>
<dbReference type="InterPro" id="IPR002328">
    <property type="entry name" value="ADH_Zn_CS"/>
</dbReference>
<dbReference type="InterPro" id="IPR011032">
    <property type="entry name" value="GroES-like_sf"/>
</dbReference>
<dbReference type="SUPFAM" id="SSF50129">
    <property type="entry name" value="GroES-like"/>
    <property type="match status" value="2"/>
</dbReference>
<organism evidence="8 9">
    <name type="scientific">Acidipropionibacterium jensenii</name>
    <dbReference type="NCBI Taxonomy" id="1749"/>
    <lineage>
        <taxon>Bacteria</taxon>
        <taxon>Bacillati</taxon>
        <taxon>Actinomycetota</taxon>
        <taxon>Actinomycetes</taxon>
        <taxon>Propionibacteriales</taxon>
        <taxon>Propionibacteriaceae</taxon>
        <taxon>Acidipropionibacterium</taxon>
    </lineage>
</organism>
<dbReference type="GO" id="GO:0008270">
    <property type="term" value="F:zinc ion binding"/>
    <property type="evidence" value="ECO:0007669"/>
    <property type="project" value="InterPro"/>
</dbReference>
<dbReference type="PROSITE" id="PS00059">
    <property type="entry name" value="ADH_ZINC"/>
    <property type="match status" value="1"/>
</dbReference>
<dbReference type="PANTHER" id="PTHR43880">
    <property type="entry name" value="ALCOHOL DEHYDROGENASE"/>
    <property type="match status" value="1"/>
</dbReference>
<dbReference type="AlphaFoldDB" id="A0A3Q9UN32"/>
<evidence type="ECO:0000256" key="1">
    <source>
        <dbReference type="ARBA" id="ARBA00008072"/>
    </source>
</evidence>
<evidence type="ECO:0000256" key="6">
    <source>
        <dbReference type="RuleBase" id="RU361277"/>
    </source>
</evidence>
<protein>
    <submittedName>
        <fullName evidence="8">Alcohol dehydrogenase</fullName>
    </submittedName>
</protein>
<dbReference type="EMBL" id="CP025570">
    <property type="protein sequence ID" value="AZZ40858.1"/>
    <property type="molecule type" value="Genomic_DNA"/>
</dbReference>
<evidence type="ECO:0000256" key="4">
    <source>
        <dbReference type="ARBA" id="ARBA00023002"/>
    </source>
</evidence>
<evidence type="ECO:0000259" key="7">
    <source>
        <dbReference type="SMART" id="SM00829"/>
    </source>
</evidence>
<evidence type="ECO:0000313" key="8">
    <source>
        <dbReference type="EMBL" id="AZZ40858.1"/>
    </source>
</evidence>
<dbReference type="SMART" id="SM00829">
    <property type="entry name" value="PKS_ER"/>
    <property type="match status" value="1"/>
</dbReference>